<reference evidence="2 3" key="1">
    <citation type="submission" date="2024-10" db="EMBL/GenBank/DDBJ databases">
        <title>The Natural Products Discovery Center: Release of the First 8490 Sequenced Strains for Exploring Actinobacteria Biosynthetic Diversity.</title>
        <authorList>
            <person name="Kalkreuter E."/>
            <person name="Kautsar S.A."/>
            <person name="Yang D."/>
            <person name="Bader C.D."/>
            <person name="Teijaro C.N."/>
            <person name="Fluegel L."/>
            <person name="Davis C.M."/>
            <person name="Simpson J.R."/>
            <person name="Lauterbach L."/>
            <person name="Steele A.D."/>
            <person name="Gui C."/>
            <person name="Meng S."/>
            <person name="Li G."/>
            <person name="Viehrig K."/>
            <person name="Ye F."/>
            <person name="Su P."/>
            <person name="Kiefer A.F."/>
            <person name="Nichols A."/>
            <person name="Cepeda A.J."/>
            <person name="Yan W."/>
            <person name="Fan B."/>
            <person name="Jiang Y."/>
            <person name="Adhikari A."/>
            <person name="Zheng C.-J."/>
            <person name="Schuster L."/>
            <person name="Cowan T.M."/>
            <person name="Smanski M.J."/>
            <person name="Chevrette M.G."/>
            <person name="De Carvalho L.P.S."/>
            <person name="Shen B."/>
        </authorList>
    </citation>
    <scope>NUCLEOTIDE SEQUENCE [LARGE SCALE GENOMIC DNA]</scope>
    <source>
        <strain evidence="2 3">NPDC020602</strain>
    </source>
</reference>
<dbReference type="InterPro" id="IPR024078">
    <property type="entry name" value="LmbE-like_dom_sf"/>
</dbReference>
<comment type="caution">
    <text evidence="2">The sequence shown here is derived from an EMBL/GenBank/DDBJ whole genome shotgun (WGS) entry which is preliminary data.</text>
</comment>
<dbReference type="Pfam" id="PF02585">
    <property type="entry name" value="PIG-L"/>
    <property type="match status" value="1"/>
</dbReference>
<evidence type="ECO:0000256" key="1">
    <source>
        <dbReference type="ARBA" id="ARBA00022833"/>
    </source>
</evidence>
<keyword evidence="3" id="KW-1185">Reference proteome</keyword>
<keyword evidence="2" id="KW-0378">Hydrolase</keyword>
<dbReference type="RefSeq" id="WP_398707802.1">
    <property type="nucleotide sequence ID" value="NZ_JBIRUI010000003.1"/>
</dbReference>
<name>A0ABW7U194_9ACTN</name>
<keyword evidence="1" id="KW-0862">Zinc</keyword>
<evidence type="ECO:0000313" key="3">
    <source>
        <dbReference type="Proteomes" id="UP001611339"/>
    </source>
</evidence>
<dbReference type="GO" id="GO:0016787">
    <property type="term" value="F:hydrolase activity"/>
    <property type="evidence" value="ECO:0007669"/>
    <property type="project" value="UniProtKB-KW"/>
</dbReference>
<proteinExistence type="predicted"/>
<sequence>MTKEPPVHSFLPVPDGHGIYTFADDLHRAHQAHNERLGTCHQAHDHQVLEVTAPHTGTPYYVESRTPVGRPVLVLEPHHDDFALSASGTFLAHPRPLSVVTVFTHSRSVHPALEPTYADVDTVSELRDREGAAALAPFAARRHLLGHQDAEPPYRPYDPKKLDRITEELRRIVAAHPDAELLAPAAVTRHPDHLLVYEAAVRLGCAWFWEDLAFWSTYALAGCDQHLFRTRTGAAMRPELVDITDVVLDKVTVLRMHGSQMHPARKMYRPIRHAFTTAADLVDGAGLYAERFYRREGSAC</sequence>
<dbReference type="EMBL" id="JBIRUI010000003">
    <property type="protein sequence ID" value="MFI1713409.1"/>
    <property type="molecule type" value="Genomic_DNA"/>
</dbReference>
<protein>
    <submittedName>
        <fullName evidence="2">PIG-L deacetylase family protein</fullName>
        <ecNumber evidence="2">3.5.1.-</ecNumber>
    </submittedName>
</protein>
<dbReference type="InterPro" id="IPR003737">
    <property type="entry name" value="GlcNAc_PI_deacetylase-related"/>
</dbReference>
<dbReference type="EC" id="3.5.1.-" evidence="2"/>
<organism evidence="2 3">
    <name type="scientific">Streptomyces litmocidini</name>
    <dbReference type="NCBI Taxonomy" id="67318"/>
    <lineage>
        <taxon>Bacteria</taxon>
        <taxon>Bacillati</taxon>
        <taxon>Actinomycetota</taxon>
        <taxon>Actinomycetes</taxon>
        <taxon>Kitasatosporales</taxon>
        <taxon>Streptomycetaceae</taxon>
        <taxon>Streptomyces</taxon>
    </lineage>
</organism>
<dbReference type="Gene3D" id="3.40.50.10320">
    <property type="entry name" value="LmbE-like"/>
    <property type="match status" value="1"/>
</dbReference>
<accession>A0ABW7U194</accession>
<dbReference type="Proteomes" id="UP001611339">
    <property type="component" value="Unassembled WGS sequence"/>
</dbReference>
<dbReference type="SUPFAM" id="SSF102588">
    <property type="entry name" value="LmbE-like"/>
    <property type="match status" value="1"/>
</dbReference>
<gene>
    <name evidence="2" type="ORF">ACH407_07470</name>
</gene>
<evidence type="ECO:0000313" key="2">
    <source>
        <dbReference type="EMBL" id="MFI1713409.1"/>
    </source>
</evidence>